<evidence type="ECO:0000256" key="5">
    <source>
        <dbReference type="ARBA" id="ARBA00023170"/>
    </source>
</evidence>
<dbReference type="InterPro" id="IPR000337">
    <property type="entry name" value="GPCR_3"/>
</dbReference>
<comment type="subcellular location">
    <subcellularLocation>
        <location evidence="1">Membrane</location>
        <topology evidence="1">Multi-pass membrane protein</topology>
    </subcellularLocation>
</comment>
<accession>A0AAV7KPY7</accession>
<dbReference type="PRINTS" id="PR00592">
    <property type="entry name" value="CASENSINGR"/>
</dbReference>
<feature type="region of interest" description="Disordered" evidence="7">
    <location>
        <begin position="464"/>
        <end position="487"/>
    </location>
</feature>
<dbReference type="EMBL" id="JANPWB010000016">
    <property type="protein sequence ID" value="KAJ1080439.1"/>
    <property type="molecule type" value="Genomic_DNA"/>
</dbReference>
<gene>
    <name evidence="9" type="ORF">NDU88_000641</name>
</gene>
<dbReference type="FunFam" id="3.40.50.2300:FF:000519">
    <property type="entry name" value="Vomeronasal 2 receptor, a18"/>
    <property type="match status" value="1"/>
</dbReference>
<dbReference type="PANTHER" id="PTHR24061:SF599">
    <property type="entry name" value="G-PROTEIN COUPLED RECEPTORS FAMILY 3 PROFILE DOMAIN-CONTAINING PROTEIN"/>
    <property type="match status" value="1"/>
</dbReference>
<evidence type="ECO:0000256" key="4">
    <source>
        <dbReference type="ARBA" id="ARBA00023136"/>
    </source>
</evidence>
<keyword evidence="3" id="KW-1133">Transmembrane helix</keyword>
<reference evidence="9" key="1">
    <citation type="journal article" date="2022" name="bioRxiv">
        <title>Sequencing and chromosome-scale assembly of the giantPleurodeles waltlgenome.</title>
        <authorList>
            <person name="Brown T."/>
            <person name="Elewa A."/>
            <person name="Iarovenko S."/>
            <person name="Subramanian E."/>
            <person name="Araus A.J."/>
            <person name="Petzold A."/>
            <person name="Susuki M."/>
            <person name="Suzuki K.-i.T."/>
            <person name="Hayashi T."/>
            <person name="Toyoda A."/>
            <person name="Oliveira C."/>
            <person name="Osipova E."/>
            <person name="Leigh N.D."/>
            <person name="Simon A."/>
            <person name="Yun M.H."/>
        </authorList>
    </citation>
    <scope>NUCLEOTIDE SEQUENCE</scope>
    <source>
        <strain evidence="9">20211129_DDA</strain>
        <tissue evidence="9">Liver</tissue>
    </source>
</reference>
<dbReference type="InterPro" id="IPR000068">
    <property type="entry name" value="GPCR_3_Ca_sens_rcpt-rel"/>
</dbReference>
<dbReference type="GO" id="GO:0004930">
    <property type="term" value="F:G protein-coupled receptor activity"/>
    <property type="evidence" value="ECO:0007669"/>
    <property type="project" value="InterPro"/>
</dbReference>
<keyword evidence="10" id="KW-1185">Reference proteome</keyword>
<evidence type="ECO:0000256" key="7">
    <source>
        <dbReference type="SAM" id="MobiDB-lite"/>
    </source>
</evidence>
<evidence type="ECO:0000313" key="9">
    <source>
        <dbReference type="EMBL" id="KAJ1080439.1"/>
    </source>
</evidence>
<dbReference type="InterPro" id="IPR028082">
    <property type="entry name" value="Peripla_BP_I"/>
</dbReference>
<dbReference type="FunFam" id="3.40.50.2300:FF:000125">
    <property type="entry name" value="Vomeronasal 2, receptor 88"/>
    <property type="match status" value="1"/>
</dbReference>
<dbReference type="InterPro" id="IPR001828">
    <property type="entry name" value="ANF_lig-bd_rcpt"/>
</dbReference>
<keyword evidence="4" id="KW-0472">Membrane</keyword>
<keyword evidence="5" id="KW-0675">Receptor</keyword>
<organism evidence="9 10">
    <name type="scientific">Pleurodeles waltl</name>
    <name type="common">Iberian ribbed newt</name>
    <dbReference type="NCBI Taxonomy" id="8319"/>
    <lineage>
        <taxon>Eukaryota</taxon>
        <taxon>Metazoa</taxon>
        <taxon>Chordata</taxon>
        <taxon>Craniata</taxon>
        <taxon>Vertebrata</taxon>
        <taxon>Euteleostomi</taxon>
        <taxon>Amphibia</taxon>
        <taxon>Batrachia</taxon>
        <taxon>Caudata</taxon>
        <taxon>Salamandroidea</taxon>
        <taxon>Salamandridae</taxon>
        <taxon>Pleurodelinae</taxon>
        <taxon>Pleurodeles</taxon>
    </lineage>
</organism>
<dbReference type="SUPFAM" id="SSF53822">
    <property type="entry name" value="Periplasmic binding protein-like I"/>
    <property type="match status" value="1"/>
</dbReference>
<proteinExistence type="predicted"/>
<dbReference type="Gene3D" id="3.40.50.2300">
    <property type="match status" value="2"/>
</dbReference>
<comment type="caution">
    <text evidence="9">The sequence shown here is derived from an EMBL/GenBank/DDBJ whole genome shotgun (WGS) entry which is preliminary data.</text>
</comment>
<protein>
    <recommendedName>
        <fullName evidence="8">Receptor ligand binding region domain-containing protein</fullName>
    </recommendedName>
</protein>
<evidence type="ECO:0000313" key="10">
    <source>
        <dbReference type="Proteomes" id="UP001066276"/>
    </source>
</evidence>
<keyword evidence="6" id="KW-0325">Glycoprotein</keyword>
<keyword evidence="2" id="KW-0812">Transmembrane</keyword>
<evidence type="ECO:0000259" key="8">
    <source>
        <dbReference type="Pfam" id="PF01094"/>
    </source>
</evidence>
<feature type="domain" description="Receptor ligand binding region" evidence="8">
    <location>
        <begin position="1"/>
        <end position="400"/>
    </location>
</feature>
<dbReference type="Pfam" id="PF01094">
    <property type="entry name" value="ANF_receptor"/>
    <property type="match status" value="1"/>
</dbReference>
<evidence type="ECO:0000256" key="2">
    <source>
        <dbReference type="ARBA" id="ARBA00022692"/>
    </source>
</evidence>
<evidence type="ECO:0000256" key="3">
    <source>
        <dbReference type="ARBA" id="ARBA00022989"/>
    </source>
</evidence>
<dbReference type="AlphaFoldDB" id="A0AAV7KPY7"/>
<sequence length="487" mass="53701">MVFSIEQINKNPNLLPNITMGFRFYDSCRMMQRSIQGSLWLMTGHNQPVPQFCCQRKPLLVGTVGDAGSSGSIVIARLQGLYRVSQISYVSTSPLLSDRHHFPSFLRTIPSDSFQSRGLAQLVLYFGWTWVGILVEDNDYGQLGGTLLKKELDGTSACVAFSENIILSRADRNALHIIQVIKSSSASAIVVFSSDAGLSPLVDEMVRQNLTGRVWIASEGWSTSTLMSMEKYLNVLNMTIGLAIHSGEMPGFLEHLNNVHPSSSPDDALLPKFWEEAFGCKWPDPKVNFSMSQNTAKLCTGAEKLGSIQTSYNDMATLRAPYNIYRAVYAFANALHNLSSCRKGQGPFHQGTCANIMDFQPWQLLHYVKKVYFQTKDGYQSLFNENGEVPAQYDIINWHRDTDGTVRHVTVGSYDLGLPLGQNLIINDSAVQVALLVTGKQVKKESPSAASCVFHAPKGRFPTRPTLLSAPNAHGISGPAPRRTTAS</sequence>
<dbReference type="PRINTS" id="PR00248">
    <property type="entry name" value="GPCRMGR"/>
</dbReference>
<dbReference type="PANTHER" id="PTHR24061">
    <property type="entry name" value="CALCIUM-SENSING RECEPTOR-RELATED"/>
    <property type="match status" value="1"/>
</dbReference>
<evidence type="ECO:0000256" key="6">
    <source>
        <dbReference type="ARBA" id="ARBA00023180"/>
    </source>
</evidence>
<name>A0AAV7KPY7_PLEWA</name>
<dbReference type="GO" id="GO:0005886">
    <property type="term" value="C:plasma membrane"/>
    <property type="evidence" value="ECO:0007669"/>
    <property type="project" value="TreeGrafter"/>
</dbReference>
<evidence type="ECO:0000256" key="1">
    <source>
        <dbReference type="ARBA" id="ARBA00004141"/>
    </source>
</evidence>
<dbReference type="Proteomes" id="UP001066276">
    <property type="component" value="Chromosome 12"/>
</dbReference>